<feature type="domain" description="Glycosyl transferase family 28 C-terminal" evidence="12">
    <location>
        <begin position="187"/>
        <end position="354"/>
    </location>
</feature>
<comment type="pathway">
    <text evidence="10">Cell wall biogenesis; peptidoglycan biosynthesis.</text>
</comment>
<evidence type="ECO:0000256" key="10">
    <source>
        <dbReference type="HAMAP-Rule" id="MF_00033"/>
    </source>
</evidence>
<comment type="similarity">
    <text evidence="10">Belongs to the glycosyltransferase 28 family. MurG subfamily.</text>
</comment>
<dbReference type="CDD" id="cd03785">
    <property type="entry name" value="GT28_MurG"/>
    <property type="match status" value="1"/>
</dbReference>
<dbReference type="Gene3D" id="3.40.50.2000">
    <property type="entry name" value="Glycogen Phosphorylase B"/>
    <property type="match status" value="2"/>
</dbReference>
<keyword evidence="7 10" id="KW-0472">Membrane</keyword>
<dbReference type="PANTHER" id="PTHR21015:SF22">
    <property type="entry name" value="GLYCOSYLTRANSFERASE"/>
    <property type="match status" value="1"/>
</dbReference>
<protein>
    <recommendedName>
        <fullName evidence="10">UDP-N-acetylglucosamine--N-acetylmuramyl-(pentapeptide) pyrophosphoryl-undecaprenol N-acetylglucosamine transferase</fullName>
        <ecNumber evidence="10">2.4.1.227</ecNumber>
    </recommendedName>
    <alternativeName>
        <fullName evidence="10">Undecaprenyl-PP-MurNAc-pentapeptide-UDPGlcNAc GlcNAc transferase</fullName>
    </alternativeName>
</protein>
<dbReference type="EMBL" id="QICB01000009">
    <property type="protein sequence ID" value="RNL18420.1"/>
    <property type="molecule type" value="Genomic_DNA"/>
</dbReference>
<dbReference type="InterPro" id="IPR007235">
    <property type="entry name" value="Glyco_trans_28_C"/>
</dbReference>
<evidence type="ECO:0000313" key="14">
    <source>
        <dbReference type="Proteomes" id="UP000267368"/>
    </source>
</evidence>
<dbReference type="PANTHER" id="PTHR21015">
    <property type="entry name" value="UDP-N-ACETYLGLUCOSAMINE--N-ACETYLMURAMYL-(PENTAPEPTIDE) PYROPHOSPHORYL-UNDECAPRENOL N-ACETYLGLUCOSAMINE TRANSFERASE 1"/>
    <property type="match status" value="1"/>
</dbReference>
<keyword evidence="1 10" id="KW-1003">Cell membrane</keyword>
<accession>A0A3N0ADC4</accession>
<evidence type="ECO:0000256" key="1">
    <source>
        <dbReference type="ARBA" id="ARBA00022475"/>
    </source>
</evidence>
<dbReference type="Proteomes" id="UP000267368">
    <property type="component" value="Unassembled WGS sequence"/>
</dbReference>
<comment type="catalytic activity">
    <reaction evidence="10">
        <text>di-trans,octa-cis-undecaprenyl diphospho-N-acetyl-alpha-D-muramoyl-L-alanyl-D-glutamyl-meso-2,6-diaminopimeloyl-D-alanyl-D-alanine + UDP-N-acetyl-alpha-D-glucosamine = di-trans,octa-cis-undecaprenyl diphospho-[N-acetyl-alpha-D-glucosaminyl-(1-&gt;4)]-N-acetyl-alpha-D-muramoyl-L-alanyl-D-glutamyl-meso-2,6-diaminopimeloyl-D-alanyl-D-alanine + UDP + H(+)</text>
        <dbReference type="Rhea" id="RHEA:31227"/>
        <dbReference type="ChEBI" id="CHEBI:15378"/>
        <dbReference type="ChEBI" id="CHEBI:57705"/>
        <dbReference type="ChEBI" id="CHEBI:58223"/>
        <dbReference type="ChEBI" id="CHEBI:61387"/>
        <dbReference type="ChEBI" id="CHEBI:61388"/>
        <dbReference type="EC" id="2.4.1.227"/>
    </reaction>
</comment>
<dbReference type="GO" id="GO:0005975">
    <property type="term" value="P:carbohydrate metabolic process"/>
    <property type="evidence" value="ECO:0007669"/>
    <property type="project" value="InterPro"/>
</dbReference>
<evidence type="ECO:0000259" key="11">
    <source>
        <dbReference type="Pfam" id="PF03033"/>
    </source>
</evidence>
<evidence type="ECO:0000256" key="5">
    <source>
        <dbReference type="ARBA" id="ARBA00022960"/>
    </source>
</evidence>
<evidence type="ECO:0000256" key="4">
    <source>
        <dbReference type="ARBA" id="ARBA00022679"/>
    </source>
</evidence>
<evidence type="ECO:0000256" key="7">
    <source>
        <dbReference type="ARBA" id="ARBA00023136"/>
    </source>
</evidence>
<reference evidence="14" key="1">
    <citation type="submission" date="2018-05" db="EMBL/GenBank/DDBJ databases">
        <title>Genome Sequencing of selected type strains of the family Eggerthellaceae.</title>
        <authorList>
            <person name="Danylec N."/>
            <person name="Stoll D.A."/>
            <person name="Doetsch A."/>
            <person name="Huch M."/>
        </authorList>
    </citation>
    <scope>NUCLEOTIDE SEQUENCE [LARGE SCALE GENOMIC DNA]</scope>
    <source>
        <strain evidence="14">DSM 17537</strain>
    </source>
</reference>
<dbReference type="SUPFAM" id="SSF53756">
    <property type="entry name" value="UDP-Glycosyltransferase/glycogen phosphorylase"/>
    <property type="match status" value="1"/>
</dbReference>
<feature type="binding site" evidence="10">
    <location>
        <begin position="10"/>
        <end position="12"/>
    </location>
    <ligand>
        <name>UDP-N-acetyl-alpha-D-glucosamine</name>
        <dbReference type="ChEBI" id="CHEBI:57705"/>
    </ligand>
</feature>
<dbReference type="GO" id="GO:0009252">
    <property type="term" value="P:peptidoglycan biosynthetic process"/>
    <property type="evidence" value="ECO:0007669"/>
    <property type="project" value="UniProtKB-UniRule"/>
</dbReference>
<dbReference type="AlphaFoldDB" id="A0A3N0ADC4"/>
<evidence type="ECO:0000313" key="13">
    <source>
        <dbReference type="EMBL" id="RNL18420.1"/>
    </source>
</evidence>
<dbReference type="InterPro" id="IPR006009">
    <property type="entry name" value="GlcNAc_MurG"/>
</dbReference>
<feature type="binding site" evidence="10">
    <location>
        <position position="194"/>
    </location>
    <ligand>
        <name>UDP-N-acetyl-alpha-D-glucosamine</name>
        <dbReference type="ChEBI" id="CHEBI:57705"/>
    </ligand>
</feature>
<keyword evidence="9 10" id="KW-0961">Cell wall biogenesis/degradation</keyword>
<dbReference type="NCBIfam" id="TIGR01133">
    <property type="entry name" value="murG"/>
    <property type="match status" value="1"/>
</dbReference>
<keyword evidence="8 10" id="KW-0131">Cell cycle</keyword>
<name>A0A3N0ADC4_9ACTN</name>
<keyword evidence="2 10" id="KW-0132">Cell division</keyword>
<dbReference type="GO" id="GO:0005886">
    <property type="term" value="C:plasma membrane"/>
    <property type="evidence" value="ECO:0007669"/>
    <property type="project" value="UniProtKB-SubCell"/>
</dbReference>
<evidence type="ECO:0000259" key="12">
    <source>
        <dbReference type="Pfam" id="PF04101"/>
    </source>
</evidence>
<dbReference type="GO" id="GO:0051301">
    <property type="term" value="P:cell division"/>
    <property type="evidence" value="ECO:0007669"/>
    <property type="project" value="UniProtKB-KW"/>
</dbReference>
<feature type="domain" description="Glycosyltransferase family 28 N-terminal" evidence="11">
    <location>
        <begin position="3"/>
        <end position="140"/>
    </location>
</feature>
<sequence length="366" mass="38981">MKVVLSGGGTAGHINPALALAEELRARGHEVCFAGTPTGVEARLVAQAGIEFVPFEAAGFDRQKPWTLITSTVKIAASARKAKRWMREARPDAVVGFGGYVCIPVGLAAASLDIPLAMHEQNSVMGMANKFLGKRAQAVALTYEAAGKDIADRSKIVVTGNPVRSSVLSATREQGREMLGIPDDATMLLVFGGSLGARHINKAVGALKEELLARENLYVVHITGPKEFDAVKEELALTPDEAKRWTVMAYQDRMAETLAAADCAISRAGATSLAEISAIGLPALLVPFPFAAEDHQTTNAEAYVASGAAYMQRDDELDGTAFAEKLFMLVDDEQLRERMHEAAAGFKTQDAAANLADVVCRIADAR</sequence>
<dbReference type="HAMAP" id="MF_00033">
    <property type="entry name" value="MurG"/>
    <property type="match status" value="1"/>
</dbReference>
<dbReference type="GO" id="GO:0050511">
    <property type="term" value="F:undecaprenyldiphospho-muramoylpentapeptide beta-N-acetylglucosaminyltransferase activity"/>
    <property type="evidence" value="ECO:0007669"/>
    <property type="project" value="UniProtKB-UniRule"/>
</dbReference>
<dbReference type="UniPathway" id="UPA00219"/>
<keyword evidence="4 10" id="KW-0808">Transferase</keyword>
<feature type="binding site" evidence="10">
    <location>
        <position position="164"/>
    </location>
    <ligand>
        <name>UDP-N-acetyl-alpha-D-glucosamine</name>
        <dbReference type="ChEBI" id="CHEBI:57705"/>
    </ligand>
</feature>
<dbReference type="Pfam" id="PF03033">
    <property type="entry name" value="Glyco_transf_28"/>
    <property type="match status" value="1"/>
</dbReference>
<keyword evidence="5 10" id="KW-0133">Cell shape</keyword>
<organism evidence="13 14">
    <name type="scientific">Slackia faecicanis</name>
    <dbReference type="NCBI Taxonomy" id="255723"/>
    <lineage>
        <taxon>Bacteria</taxon>
        <taxon>Bacillati</taxon>
        <taxon>Actinomycetota</taxon>
        <taxon>Coriobacteriia</taxon>
        <taxon>Eggerthellales</taxon>
        <taxon>Eggerthellaceae</taxon>
        <taxon>Slackia</taxon>
    </lineage>
</organism>
<evidence type="ECO:0000256" key="6">
    <source>
        <dbReference type="ARBA" id="ARBA00022984"/>
    </source>
</evidence>
<dbReference type="GO" id="GO:0008360">
    <property type="term" value="P:regulation of cell shape"/>
    <property type="evidence" value="ECO:0007669"/>
    <property type="project" value="UniProtKB-KW"/>
</dbReference>
<proteinExistence type="inferred from homology"/>
<keyword evidence="6 10" id="KW-0573">Peptidoglycan synthesis</keyword>
<comment type="caution">
    <text evidence="13">The sequence shown here is derived from an EMBL/GenBank/DDBJ whole genome shotgun (WGS) entry which is preliminary data.</text>
</comment>
<evidence type="ECO:0000256" key="2">
    <source>
        <dbReference type="ARBA" id="ARBA00022618"/>
    </source>
</evidence>
<dbReference type="OrthoDB" id="9808936at2"/>
<feature type="binding site" evidence="10">
    <location>
        <position position="296"/>
    </location>
    <ligand>
        <name>UDP-N-acetyl-alpha-D-glucosamine</name>
        <dbReference type="ChEBI" id="CHEBI:57705"/>
    </ligand>
</feature>
<comment type="subcellular location">
    <subcellularLocation>
        <location evidence="10">Cell membrane</location>
        <topology evidence="10">Peripheral membrane protein</topology>
        <orientation evidence="10">Cytoplasmic side</orientation>
    </subcellularLocation>
</comment>
<gene>
    <name evidence="10 13" type="primary">murG</name>
    <name evidence="13" type="ORF">DMP07_08445</name>
</gene>
<evidence type="ECO:0000256" key="9">
    <source>
        <dbReference type="ARBA" id="ARBA00023316"/>
    </source>
</evidence>
<keyword evidence="14" id="KW-1185">Reference proteome</keyword>
<feature type="binding site" evidence="10">
    <location>
        <position position="122"/>
    </location>
    <ligand>
        <name>UDP-N-acetyl-alpha-D-glucosamine</name>
        <dbReference type="ChEBI" id="CHEBI:57705"/>
    </ligand>
</feature>
<evidence type="ECO:0000256" key="3">
    <source>
        <dbReference type="ARBA" id="ARBA00022676"/>
    </source>
</evidence>
<dbReference type="Pfam" id="PF04101">
    <property type="entry name" value="Glyco_tran_28_C"/>
    <property type="match status" value="1"/>
</dbReference>
<dbReference type="RefSeq" id="WP_123198705.1">
    <property type="nucleotide sequence ID" value="NZ_QICB01000009.1"/>
</dbReference>
<dbReference type="GO" id="GO:0071555">
    <property type="term" value="P:cell wall organization"/>
    <property type="evidence" value="ECO:0007669"/>
    <property type="project" value="UniProtKB-KW"/>
</dbReference>
<comment type="function">
    <text evidence="10">Cell wall formation. Catalyzes the transfer of a GlcNAc subunit on undecaprenyl-pyrophosphoryl-MurNAc-pentapeptide (lipid intermediate I) to form undecaprenyl-pyrophosphoryl-MurNAc-(pentapeptide)GlcNAc (lipid intermediate II).</text>
</comment>
<evidence type="ECO:0000256" key="8">
    <source>
        <dbReference type="ARBA" id="ARBA00023306"/>
    </source>
</evidence>
<dbReference type="InterPro" id="IPR004276">
    <property type="entry name" value="GlycoTrans_28_N"/>
</dbReference>
<keyword evidence="3 10" id="KW-0328">Glycosyltransferase</keyword>
<comment type="caution">
    <text evidence="10">Lacks conserved residue(s) required for the propagation of feature annotation.</text>
</comment>
<dbReference type="GO" id="GO:0051991">
    <property type="term" value="F:UDP-N-acetyl-D-glucosamine:N-acetylmuramoyl-L-alanyl-D-glutamyl-meso-2,6-diaminopimelyl-D-alanyl-D-alanine-diphosphoundecaprenol 4-beta-N-acetylglucosaminlytransferase activity"/>
    <property type="evidence" value="ECO:0007669"/>
    <property type="project" value="RHEA"/>
</dbReference>
<dbReference type="EC" id="2.4.1.227" evidence="10"/>